<dbReference type="EMBL" id="CM001217">
    <property type="protein sequence ID" value="KEH41261.1"/>
    <property type="molecule type" value="Genomic_DNA"/>
</dbReference>
<dbReference type="OMA" id="ICQGKCE"/>
<evidence type="ECO:0000313" key="3">
    <source>
        <dbReference type="EnsemblPlants" id="KEH41261"/>
    </source>
</evidence>
<dbReference type="PaxDb" id="3880-AES85622"/>
<dbReference type="GO" id="GO:0006952">
    <property type="term" value="P:defense response"/>
    <property type="evidence" value="ECO:0000318"/>
    <property type="project" value="GO_Central"/>
</dbReference>
<sequence>MASLKFILAAMLIAIFFLGVSSKQFCPGTCKNYPNCNAYCKKIGYEIGECIPPENHFCCCAKVDEINYHN</sequence>
<dbReference type="Proteomes" id="UP000002051">
    <property type="component" value="Unassembled WGS sequence"/>
</dbReference>
<evidence type="ECO:0000313" key="2">
    <source>
        <dbReference type="EMBL" id="KEH41261.1"/>
    </source>
</evidence>
<proteinExistence type="predicted"/>
<reference evidence="2 4" key="1">
    <citation type="journal article" date="2011" name="Nature">
        <title>The Medicago genome provides insight into the evolution of rhizobial symbioses.</title>
        <authorList>
            <person name="Young N.D."/>
            <person name="Debelle F."/>
            <person name="Oldroyd G.E."/>
            <person name="Geurts R."/>
            <person name="Cannon S.B."/>
            <person name="Udvardi M.K."/>
            <person name="Benedito V.A."/>
            <person name="Mayer K.F."/>
            <person name="Gouzy J."/>
            <person name="Schoof H."/>
            <person name="Van de Peer Y."/>
            <person name="Proost S."/>
            <person name="Cook D.R."/>
            <person name="Meyers B.C."/>
            <person name="Spannagl M."/>
            <person name="Cheung F."/>
            <person name="De Mita S."/>
            <person name="Krishnakumar V."/>
            <person name="Gundlach H."/>
            <person name="Zhou S."/>
            <person name="Mudge J."/>
            <person name="Bharti A.K."/>
            <person name="Murray J.D."/>
            <person name="Naoumkina M.A."/>
            <person name="Rosen B."/>
            <person name="Silverstein K.A."/>
            <person name="Tang H."/>
            <person name="Rombauts S."/>
            <person name="Zhao P.X."/>
            <person name="Zhou P."/>
            <person name="Barbe V."/>
            <person name="Bardou P."/>
            <person name="Bechner M."/>
            <person name="Bellec A."/>
            <person name="Berger A."/>
            <person name="Berges H."/>
            <person name="Bidwell S."/>
            <person name="Bisseling T."/>
            <person name="Choisne N."/>
            <person name="Couloux A."/>
            <person name="Denny R."/>
            <person name="Deshpande S."/>
            <person name="Dai X."/>
            <person name="Doyle J.J."/>
            <person name="Dudez A.M."/>
            <person name="Farmer A.D."/>
            <person name="Fouteau S."/>
            <person name="Franken C."/>
            <person name="Gibelin C."/>
            <person name="Gish J."/>
            <person name="Goldstein S."/>
            <person name="Gonzalez A.J."/>
            <person name="Green P.J."/>
            <person name="Hallab A."/>
            <person name="Hartog M."/>
            <person name="Hua A."/>
            <person name="Humphray S.J."/>
            <person name="Jeong D.H."/>
            <person name="Jing Y."/>
            <person name="Jocker A."/>
            <person name="Kenton S.M."/>
            <person name="Kim D.J."/>
            <person name="Klee K."/>
            <person name="Lai H."/>
            <person name="Lang C."/>
            <person name="Lin S."/>
            <person name="Macmil S.L."/>
            <person name="Magdelenat G."/>
            <person name="Matthews L."/>
            <person name="McCorrison J."/>
            <person name="Monaghan E.L."/>
            <person name="Mun J.H."/>
            <person name="Najar F.Z."/>
            <person name="Nicholson C."/>
            <person name="Noirot C."/>
            <person name="O'Bleness M."/>
            <person name="Paule C.R."/>
            <person name="Poulain J."/>
            <person name="Prion F."/>
            <person name="Qin B."/>
            <person name="Qu C."/>
            <person name="Retzel E.F."/>
            <person name="Riddle C."/>
            <person name="Sallet E."/>
            <person name="Samain S."/>
            <person name="Samson N."/>
            <person name="Sanders I."/>
            <person name="Saurat O."/>
            <person name="Scarpelli C."/>
            <person name="Schiex T."/>
            <person name="Segurens B."/>
            <person name="Severin A.J."/>
            <person name="Sherrier D.J."/>
            <person name="Shi R."/>
            <person name="Sims S."/>
            <person name="Singer S.R."/>
            <person name="Sinharoy S."/>
            <person name="Sterck L."/>
            <person name="Viollet A."/>
            <person name="Wang B.B."/>
            <person name="Wang K."/>
            <person name="Wang M."/>
            <person name="Wang X."/>
            <person name="Warfsmann J."/>
            <person name="Weissenbach J."/>
            <person name="White D.D."/>
            <person name="White J.D."/>
            <person name="Wiley G.B."/>
            <person name="Wincker P."/>
            <person name="Xing Y."/>
            <person name="Yang L."/>
            <person name="Yao Z."/>
            <person name="Ying F."/>
            <person name="Zhai J."/>
            <person name="Zhou L."/>
            <person name="Zuber A."/>
            <person name="Denarie J."/>
            <person name="Dixon R.A."/>
            <person name="May G.D."/>
            <person name="Schwartz D.C."/>
            <person name="Rogers J."/>
            <person name="Quetier F."/>
            <person name="Town C.D."/>
            <person name="Roe B.A."/>
        </authorList>
    </citation>
    <scope>NUCLEOTIDE SEQUENCE [LARGE SCALE GENOMIC DNA]</scope>
    <source>
        <strain evidence="2">A17</strain>
        <strain evidence="3 4">cv. Jemalong A17</strain>
    </source>
</reference>
<name>G8A2D4_MEDTR</name>
<gene>
    <name evidence="2" type="ordered locus">MTR_1g047530</name>
</gene>
<evidence type="ECO:0000256" key="1">
    <source>
        <dbReference type="SAM" id="SignalP"/>
    </source>
</evidence>
<feature type="signal peptide" evidence="1">
    <location>
        <begin position="1"/>
        <end position="22"/>
    </location>
</feature>
<accession>G8A2D4</accession>
<keyword evidence="4" id="KW-1185">Reference proteome</keyword>
<feature type="chain" id="PRO_5014574401" evidence="1">
    <location>
        <begin position="23"/>
        <end position="70"/>
    </location>
</feature>
<dbReference type="AlphaFoldDB" id="G8A2D4"/>
<reference evidence="2 4" key="2">
    <citation type="journal article" date="2014" name="BMC Genomics">
        <title>An improved genome release (version Mt4.0) for the model legume Medicago truncatula.</title>
        <authorList>
            <person name="Tang H."/>
            <person name="Krishnakumar V."/>
            <person name="Bidwell S."/>
            <person name="Rosen B."/>
            <person name="Chan A."/>
            <person name="Zhou S."/>
            <person name="Gentzbittel L."/>
            <person name="Childs K.L."/>
            <person name="Yandell M."/>
            <person name="Gundlach H."/>
            <person name="Mayer K.F."/>
            <person name="Schwartz D.C."/>
            <person name="Town C.D."/>
        </authorList>
    </citation>
    <scope>GENOME REANNOTATION</scope>
    <source>
        <strain evidence="2">A17</strain>
        <strain evidence="3 4">cv. Jemalong A17</strain>
    </source>
</reference>
<protein>
    <submittedName>
        <fullName evidence="2">LCR</fullName>
    </submittedName>
</protein>
<evidence type="ECO:0000313" key="4">
    <source>
        <dbReference type="Proteomes" id="UP000002051"/>
    </source>
</evidence>
<reference evidence="3" key="3">
    <citation type="submission" date="2015-04" db="UniProtKB">
        <authorList>
            <consortium name="EnsemblPlants"/>
        </authorList>
    </citation>
    <scope>IDENTIFICATION</scope>
    <source>
        <strain evidence="3">cv. Jemalong A17</strain>
    </source>
</reference>
<keyword evidence="1" id="KW-0732">Signal</keyword>
<dbReference type="EnsemblPlants" id="KEH41261">
    <property type="protein sequence ID" value="KEH41261"/>
    <property type="gene ID" value="MTR_1g047530"/>
</dbReference>
<dbReference type="HOGENOM" id="CLU_202807_0_0_1"/>
<organism evidence="2 4">
    <name type="scientific">Medicago truncatula</name>
    <name type="common">Barrel medic</name>
    <name type="synonym">Medicago tribuloides</name>
    <dbReference type="NCBI Taxonomy" id="3880"/>
    <lineage>
        <taxon>Eukaryota</taxon>
        <taxon>Viridiplantae</taxon>
        <taxon>Streptophyta</taxon>
        <taxon>Embryophyta</taxon>
        <taxon>Tracheophyta</taxon>
        <taxon>Spermatophyta</taxon>
        <taxon>Magnoliopsida</taxon>
        <taxon>eudicotyledons</taxon>
        <taxon>Gunneridae</taxon>
        <taxon>Pentapetalae</taxon>
        <taxon>rosids</taxon>
        <taxon>fabids</taxon>
        <taxon>Fabales</taxon>
        <taxon>Fabaceae</taxon>
        <taxon>Papilionoideae</taxon>
        <taxon>50 kb inversion clade</taxon>
        <taxon>NPAAA clade</taxon>
        <taxon>Hologalegina</taxon>
        <taxon>IRL clade</taxon>
        <taxon>Trifolieae</taxon>
        <taxon>Medicago</taxon>
    </lineage>
</organism>